<dbReference type="EMBL" id="BFAV01000018">
    <property type="protein sequence ID" value="GBF32069.1"/>
    <property type="molecule type" value="Genomic_DNA"/>
</dbReference>
<evidence type="ECO:0000313" key="1">
    <source>
        <dbReference type="EMBL" id="GBF32069.1"/>
    </source>
</evidence>
<protein>
    <submittedName>
        <fullName evidence="1">Uncharacterized protein</fullName>
    </submittedName>
</protein>
<evidence type="ECO:0000313" key="2">
    <source>
        <dbReference type="Proteomes" id="UP000239549"/>
    </source>
</evidence>
<proteinExistence type="predicted"/>
<keyword evidence="2" id="KW-1185">Reference proteome</keyword>
<name>A0A2L2X7A9_9FIRM</name>
<reference evidence="2" key="1">
    <citation type="submission" date="2018-02" db="EMBL/GenBank/DDBJ databases">
        <title>Genome sequence of Desulfocucumis palustris strain NAW-5.</title>
        <authorList>
            <person name="Watanabe M."/>
            <person name="Kojima H."/>
            <person name="Fukui M."/>
        </authorList>
    </citation>
    <scope>NUCLEOTIDE SEQUENCE [LARGE SCALE GENOMIC DNA]</scope>
    <source>
        <strain evidence="2">NAW-5</strain>
    </source>
</reference>
<dbReference type="AlphaFoldDB" id="A0A2L2X7A9"/>
<accession>A0A2L2X7A9</accession>
<organism evidence="1 2">
    <name type="scientific">Desulfocucumis palustris</name>
    <dbReference type="NCBI Taxonomy" id="1898651"/>
    <lineage>
        <taxon>Bacteria</taxon>
        <taxon>Bacillati</taxon>
        <taxon>Bacillota</taxon>
        <taxon>Clostridia</taxon>
        <taxon>Eubacteriales</taxon>
        <taxon>Desulfocucumaceae</taxon>
        <taxon>Desulfocucumis</taxon>
    </lineage>
</organism>
<dbReference type="Proteomes" id="UP000239549">
    <property type="component" value="Unassembled WGS sequence"/>
</dbReference>
<sequence>MYYLLELNFKEVHYVPSISGPFTGQVEAARKLMEEKRVC</sequence>
<gene>
    <name evidence="1" type="ORF">DCCM_0260</name>
</gene>
<comment type="caution">
    <text evidence="1">The sequence shown here is derived from an EMBL/GenBank/DDBJ whole genome shotgun (WGS) entry which is preliminary data.</text>
</comment>